<name>A0AC34F8U5_9BILA</name>
<proteinExistence type="predicted"/>
<organism evidence="1 2">
    <name type="scientific">Panagrolaimus sp. ES5</name>
    <dbReference type="NCBI Taxonomy" id="591445"/>
    <lineage>
        <taxon>Eukaryota</taxon>
        <taxon>Metazoa</taxon>
        <taxon>Ecdysozoa</taxon>
        <taxon>Nematoda</taxon>
        <taxon>Chromadorea</taxon>
        <taxon>Rhabditida</taxon>
        <taxon>Tylenchina</taxon>
        <taxon>Panagrolaimomorpha</taxon>
        <taxon>Panagrolaimoidea</taxon>
        <taxon>Panagrolaimidae</taxon>
        <taxon>Panagrolaimus</taxon>
    </lineage>
</organism>
<sequence>MHNKPKLLEDFQSSENALHLFTVFIIGIGIAFLFITLTRFMIGVMGCLDLIFSDAFKKASNKVEKAKKRGASKKGGSSSKKKKRSSKSSSKSSKSKSSKSSAIKSAAKKKKDDLKQRLPSTSPKPKTAKSNVDSSRTDSSKKDGTNSSSARKFKRWIVEKRKSDNTNKSSNSSTINATSFDLLATPKTPSQLPTALPPTITSAATTSTRNVTFDNVPEPASNTAYKYASVATAWPGAIPQDPVPKLFKSDDCPTPNPFKDPSLNSSPIATTPRNNRETVIVEIPKSGGDDSSKKSDDLASASKPLPLNEYIIYAPDEVPSQFATDNVKTALEFSSTSPGKKGLLLKKRPSQTIIPIPSSPLLSIQSTPRATSNTQNSLTLQSPVQKTFEEHSVQSTPQATSDTQNSATLGESPGQKT</sequence>
<dbReference type="WBParaSite" id="ES5_v2.g13232.t1">
    <property type="protein sequence ID" value="ES5_v2.g13232.t1"/>
    <property type="gene ID" value="ES5_v2.g13232"/>
</dbReference>
<evidence type="ECO:0000313" key="1">
    <source>
        <dbReference type="Proteomes" id="UP000887579"/>
    </source>
</evidence>
<evidence type="ECO:0000313" key="2">
    <source>
        <dbReference type="WBParaSite" id="ES5_v2.g13232.t1"/>
    </source>
</evidence>
<accession>A0AC34F8U5</accession>
<protein>
    <submittedName>
        <fullName evidence="2">Uncharacterized protein</fullName>
    </submittedName>
</protein>
<reference evidence="2" key="1">
    <citation type="submission" date="2022-11" db="UniProtKB">
        <authorList>
            <consortium name="WormBaseParasite"/>
        </authorList>
    </citation>
    <scope>IDENTIFICATION</scope>
</reference>
<dbReference type="Proteomes" id="UP000887579">
    <property type="component" value="Unplaced"/>
</dbReference>